<organism evidence="2 3">
    <name type="scientific">Venturia effusa</name>
    <dbReference type="NCBI Taxonomy" id="50376"/>
    <lineage>
        <taxon>Eukaryota</taxon>
        <taxon>Fungi</taxon>
        <taxon>Dikarya</taxon>
        <taxon>Ascomycota</taxon>
        <taxon>Pezizomycotina</taxon>
        <taxon>Dothideomycetes</taxon>
        <taxon>Pleosporomycetidae</taxon>
        <taxon>Venturiales</taxon>
        <taxon>Venturiaceae</taxon>
        <taxon>Venturia</taxon>
    </lineage>
</organism>
<keyword evidence="3" id="KW-1185">Reference proteome</keyword>
<dbReference type="EMBL" id="CP042197">
    <property type="protein sequence ID" value="QDS75207.1"/>
    <property type="molecule type" value="Genomic_DNA"/>
</dbReference>
<dbReference type="Gene3D" id="2.60.120.600">
    <property type="entry name" value="Domain of unknown function DUF1214, C-terminal domain"/>
    <property type="match status" value="1"/>
</dbReference>
<protein>
    <recommendedName>
        <fullName evidence="1">DUF1214 domain-containing protein</fullName>
    </recommendedName>
</protein>
<dbReference type="Proteomes" id="UP000316270">
    <property type="component" value="Chromosome 13"/>
</dbReference>
<proteinExistence type="predicted"/>
<dbReference type="InterPro" id="IPR037049">
    <property type="entry name" value="DUF1214_C_sf"/>
</dbReference>
<evidence type="ECO:0000313" key="3">
    <source>
        <dbReference type="Proteomes" id="UP000316270"/>
    </source>
</evidence>
<dbReference type="AlphaFoldDB" id="A0A517LHV3"/>
<evidence type="ECO:0000313" key="2">
    <source>
        <dbReference type="EMBL" id="QDS75207.1"/>
    </source>
</evidence>
<dbReference type="OrthoDB" id="2018906at2759"/>
<dbReference type="InterPro" id="IPR010621">
    <property type="entry name" value="DUF1214"/>
</dbReference>
<reference evidence="2 3" key="1">
    <citation type="submission" date="2019-07" db="EMBL/GenBank/DDBJ databases">
        <title>Finished genome of Venturia effusa.</title>
        <authorList>
            <person name="Young C.A."/>
            <person name="Cox M.P."/>
            <person name="Ganley A.R.D."/>
            <person name="David W.J."/>
        </authorList>
    </citation>
    <scope>NUCLEOTIDE SEQUENCE [LARGE SCALE GENOMIC DNA]</scope>
    <source>
        <strain evidence="3">albino</strain>
    </source>
</reference>
<feature type="domain" description="DUF1214" evidence="1">
    <location>
        <begin position="1"/>
        <end position="70"/>
    </location>
</feature>
<evidence type="ECO:0000259" key="1">
    <source>
        <dbReference type="Pfam" id="PF06742"/>
    </source>
</evidence>
<dbReference type="Pfam" id="PF06742">
    <property type="entry name" value="DUF1214"/>
    <property type="match status" value="1"/>
</dbReference>
<accession>A0A517LHV3</accession>
<dbReference type="SUPFAM" id="SSF160935">
    <property type="entry name" value="VPA0735-like"/>
    <property type="match status" value="1"/>
</dbReference>
<gene>
    <name evidence="2" type="ORF">FKW77_000041</name>
</gene>
<name>A0A517LHV3_9PEZI</name>
<sequence length="100" mass="11307">MYNEQGYLVKNSIDRYSLGDRLNLTYPAGETIYGSDSDKVFEILVQAAEPPINWTSNWLPSPTDQPGFDMLYQALQEGTYEYPLIIKVPAIIENSTELAI</sequence>